<dbReference type="SUPFAM" id="SSF55166">
    <property type="entry name" value="Hedgehog/DD-peptidase"/>
    <property type="match status" value="1"/>
</dbReference>
<evidence type="ECO:0000256" key="7">
    <source>
        <dbReference type="ARBA" id="ARBA00022833"/>
    </source>
</evidence>
<dbReference type="InterPro" id="IPR010275">
    <property type="entry name" value="MepK"/>
</dbReference>
<feature type="domain" description="Peptidase M15A C-terminal" evidence="12">
    <location>
        <begin position="331"/>
        <end position="421"/>
    </location>
</feature>
<dbReference type="Pfam" id="PF08291">
    <property type="entry name" value="Peptidase_M15_3"/>
    <property type="match status" value="1"/>
</dbReference>
<evidence type="ECO:0000256" key="10">
    <source>
        <dbReference type="ARBA" id="ARBA00093448"/>
    </source>
</evidence>
<evidence type="ECO:0000256" key="5">
    <source>
        <dbReference type="ARBA" id="ARBA00022729"/>
    </source>
</evidence>
<comment type="pathway">
    <text evidence="2">Cell wall biogenesis; cell wall polysaccharide biosynthesis.</text>
</comment>
<keyword evidence="6" id="KW-0378">Hydrolase</keyword>
<comment type="cofactor">
    <cofactor evidence="1">
        <name>Zn(2+)</name>
        <dbReference type="ChEBI" id="CHEBI:29105"/>
    </cofactor>
</comment>
<evidence type="ECO:0000256" key="2">
    <source>
        <dbReference type="ARBA" id="ARBA00004776"/>
    </source>
</evidence>
<name>A0ABW6IBY0_9CYAN</name>
<dbReference type="RefSeq" id="WP_377962634.1">
    <property type="nucleotide sequence ID" value="NZ_JBHZOL010000031.1"/>
</dbReference>
<proteinExistence type="inferred from homology"/>
<keyword evidence="5" id="KW-0732">Signal</keyword>
<evidence type="ECO:0000256" key="3">
    <source>
        <dbReference type="ARBA" id="ARBA00022670"/>
    </source>
</evidence>
<evidence type="ECO:0000313" key="14">
    <source>
        <dbReference type="Proteomes" id="UP001600165"/>
    </source>
</evidence>
<keyword evidence="8" id="KW-0482">Metalloprotease</keyword>
<evidence type="ECO:0000256" key="11">
    <source>
        <dbReference type="ARBA" id="ARBA00093666"/>
    </source>
</evidence>
<dbReference type="PANTHER" id="PTHR37425">
    <property type="match status" value="1"/>
</dbReference>
<keyword evidence="14" id="KW-1185">Reference proteome</keyword>
<dbReference type="Proteomes" id="UP001600165">
    <property type="component" value="Unassembled WGS sequence"/>
</dbReference>
<evidence type="ECO:0000256" key="6">
    <source>
        <dbReference type="ARBA" id="ARBA00022801"/>
    </source>
</evidence>
<comment type="similarity">
    <text evidence="10">Belongs to the peptidase M15 family.</text>
</comment>
<evidence type="ECO:0000256" key="1">
    <source>
        <dbReference type="ARBA" id="ARBA00001947"/>
    </source>
</evidence>
<dbReference type="InterPro" id="IPR009045">
    <property type="entry name" value="Zn_M74/Hedgehog-like"/>
</dbReference>
<evidence type="ECO:0000259" key="12">
    <source>
        <dbReference type="Pfam" id="PF08291"/>
    </source>
</evidence>
<evidence type="ECO:0000313" key="13">
    <source>
        <dbReference type="EMBL" id="MFE4105663.1"/>
    </source>
</evidence>
<dbReference type="Gene3D" id="3.30.1380.10">
    <property type="match status" value="1"/>
</dbReference>
<sequence length="431" mass="48671">MAEQFLRVIEDTVFKLRPEQTAQLSEQEQYAVAAGSTFEIQSYAYADATGDFNGHVRFALANTAIQGFNTWYAYSLHIQIDFDGQVVYPNEDQTAIPILRITRSTLLKRRPLDAAMLPEDEKAAAAPNQSYALLAYAYADTQGDFSSHIKFTFRYQQDYIRGLNTWFVYEKHAYVEFDRQVVYPPEDPNAPVLRITANTLLKRRPLQSTALSSEETYSIPAGTVLKLHSYAYADANGDFNNHIKFALRYEQDYIKQLSTWYVYEGHAQVERNGKVVYPLPQPTTPSTPIYTGRSFKLPGNISTFYSDQPIIPGGSFTWGEATKDGTRIPPTENIVNNIIGLARQLQRAREQIGQPFQVNSWYRPPAVNRAVGGASQSYHLTGKAADLQVEGYSGRRLANVVMSWWPGGIGIYSTIPNLLHLDTGPRRFWGF</sequence>
<comment type="caution">
    <text evidence="13">The sequence shown here is derived from an EMBL/GenBank/DDBJ whole genome shotgun (WGS) entry which is preliminary data.</text>
</comment>
<evidence type="ECO:0000256" key="9">
    <source>
        <dbReference type="ARBA" id="ARBA00023316"/>
    </source>
</evidence>
<protein>
    <recommendedName>
        <fullName evidence="11">Murein endopeptidase K</fullName>
    </recommendedName>
</protein>
<dbReference type="EMBL" id="JBHZOL010000031">
    <property type="protein sequence ID" value="MFE4105663.1"/>
    <property type="molecule type" value="Genomic_DNA"/>
</dbReference>
<evidence type="ECO:0000256" key="8">
    <source>
        <dbReference type="ARBA" id="ARBA00023049"/>
    </source>
</evidence>
<dbReference type="InterPro" id="IPR013230">
    <property type="entry name" value="Peptidase_M15A_C"/>
</dbReference>
<keyword evidence="4" id="KW-0479">Metal-binding</keyword>
<accession>A0ABW6IBY0</accession>
<dbReference type="PANTHER" id="PTHR37425:SF1">
    <property type="entry name" value="OUTER MEMBRANE PROTEIN"/>
    <property type="match status" value="1"/>
</dbReference>
<reference evidence="13 14" key="1">
    <citation type="submission" date="2024-10" db="EMBL/GenBank/DDBJ databases">
        <authorList>
            <person name="Ratan Roy A."/>
            <person name="Morales Sandoval P.H."/>
            <person name="De Los Santos Villalobos S."/>
            <person name="Chakraborty S."/>
            <person name="Mukherjee J."/>
        </authorList>
    </citation>
    <scope>NUCLEOTIDE SEQUENCE [LARGE SCALE GENOMIC DNA]</scope>
    <source>
        <strain evidence="13 14">S1</strain>
    </source>
</reference>
<evidence type="ECO:0000256" key="4">
    <source>
        <dbReference type="ARBA" id="ARBA00022723"/>
    </source>
</evidence>
<keyword evidence="3" id="KW-0645">Protease</keyword>
<keyword evidence="9" id="KW-0961">Cell wall biogenesis/degradation</keyword>
<gene>
    <name evidence="13" type="ORF">ACFVKH_05195</name>
</gene>
<organism evidence="13 14">
    <name type="scientific">Almyronema epifaneia S1</name>
    <dbReference type="NCBI Taxonomy" id="2991925"/>
    <lineage>
        <taxon>Bacteria</taxon>
        <taxon>Bacillati</taxon>
        <taxon>Cyanobacteriota</taxon>
        <taxon>Cyanophyceae</taxon>
        <taxon>Nodosilineales</taxon>
        <taxon>Nodosilineaceae</taxon>
        <taxon>Almyronema</taxon>
        <taxon>Almyronema epifaneia</taxon>
    </lineage>
</organism>
<keyword evidence="7" id="KW-0862">Zinc</keyword>